<dbReference type="SUPFAM" id="SSF53756">
    <property type="entry name" value="UDP-Glycosyltransferase/glycogen phosphorylase"/>
    <property type="match status" value="1"/>
</dbReference>
<feature type="domain" description="Glycosyltransferase subfamily 4-like N-terminal" evidence="2">
    <location>
        <begin position="527"/>
        <end position="731"/>
    </location>
</feature>
<dbReference type="InterPro" id="IPR028098">
    <property type="entry name" value="Glyco_trans_4-like_N"/>
</dbReference>
<name>A0A7V2AUB0_UNCEI</name>
<comment type="caution">
    <text evidence="3">The sequence shown here is derived from an EMBL/GenBank/DDBJ whole genome shotgun (WGS) entry which is preliminary data.</text>
</comment>
<feature type="region of interest" description="Disordered" evidence="1">
    <location>
        <begin position="116"/>
        <end position="157"/>
    </location>
</feature>
<feature type="region of interest" description="Disordered" evidence="1">
    <location>
        <begin position="173"/>
        <end position="207"/>
    </location>
</feature>
<reference evidence="3" key="1">
    <citation type="journal article" date="2020" name="mSystems">
        <title>Genome- and Community-Level Interaction Insights into Carbon Utilization and Element Cycling Functions of Hydrothermarchaeota in Hydrothermal Sediment.</title>
        <authorList>
            <person name="Zhou Z."/>
            <person name="Liu Y."/>
            <person name="Xu W."/>
            <person name="Pan J."/>
            <person name="Luo Z.H."/>
            <person name="Li M."/>
        </authorList>
    </citation>
    <scope>NUCLEOTIDE SEQUENCE [LARGE SCALE GENOMIC DNA]</scope>
    <source>
        <strain evidence="3">SpSt-1233</strain>
    </source>
</reference>
<feature type="compositionally biased region" description="Basic and acidic residues" evidence="1">
    <location>
        <begin position="345"/>
        <end position="365"/>
    </location>
</feature>
<dbReference type="Proteomes" id="UP000886069">
    <property type="component" value="Unassembled WGS sequence"/>
</dbReference>
<feature type="compositionally biased region" description="Basic and acidic residues" evidence="1">
    <location>
        <begin position="1"/>
        <end position="17"/>
    </location>
</feature>
<feature type="compositionally biased region" description="Basic and acidic residues" evidence="1">
    <location>
        <begin position="395"/>
        <end position="426"/>
    </location>
</feature>
<sequence>MTSGEIQDRGEYGEPRGQRLLQPRLHRRPARRAQPPPRRRHIRPLRIPPRVLAPARDGHARRPSPGPHPFPALVSEQGEEGRRRAAFSLLVRRGPDRRHSPLRRIAILDRIDPRTAQAALGRSGDDEVDDNRRDRRGGQDGPLRRLQRSARDEDADDPRVLLFPRLHRLHSREEIHPRRDGSLPGDRHAQRADLPRRRAPLLSPALQADSRFEQGRIGGDSPSCPHALLVRIARSRLRGPRLHRCRQVRHVDRAARLRYIALSCRLEDQFHIEEISRHTDSGGTAGDNARIRGGPGRYPDRQDTPLHQGDARIVPLSHRALHRHRQGSHTAPLGRGVPRRICRARPADADRPRGGCERSAPRDDALPESYEMGGALRLSLDGLLFRILLLPREADGRQGHGGLADRRLDRPDARRREAGEGRGVLRRDRHPHRQDAGRAARRRAARPPRDAPRRSLCFDSDRGAVSIRGTVPRPQARDHRTVGAERDPRYDSRRVHETGGGMAHAVGGRMKGKRLLMIVNFFPPAAGGGVYRPLSFVKHLSRASWDVTVVTPRPGEFWISDPELEAGIPAGVRVVRTGSLSGLRAMNVFRGGGSRRSSGGFGLLRALGELFLVPDTYVGWVPFARRAAAELCREEPFDIVYSTSPPDSSHLVARSVARRFGLPWVADFRDPWIALRLRRPPTPIHRSLHERMERSVMEAGAVLVTTASHGEALRAAYPGARVERVPNGYEEEDFEGLEGVEPPRRPFTILHGGMLTLGRTIGPFLDGLSIFCRERPDARGDIRAVFLGSRETKNEELTARAGLGGVVSFEDNVGHAECVKRERSSHVLLLIKHGDERYSGLVPGKLYEYLGARRPVLALVPEGEAADIVRGNRRGEVAPIGDAMGIAAAISRMYGHYLAGSLDSAYSLEELPGYTRRRAAARLGEIMLSLLEEP</sequence>
<dbReference type="Pfam" id="PF13439">
    <property type="entry name" value="Glyco_transf_4"/>
    <property type="match status" value="1"/>
</dbReference>
<dbReference type="EMBL" id="DSEC01000206">
    <property type="protein sequence ID" value="HER43386.1"/>
    <property type="molecule type" value="Genomic_DNA"/>
</dbReference>
<evidence type="ECO:0000313" key="3">
    <source>
        <dbReference type="EMBL" id="HER43386.1"/>
    </source>
</evidence>
<evidence type="ECO:0000259" key="2">
    <source>
        <dbReference type="Pfam" id="PF13439"/>
    </source>
</evidence>
<feature type="compositionally biased region" description="Basic residues" evidence="1">
    <location>
        <begin position="24"/>
        <end position="44"/>
    </location>
</feature>
<feature type="region of interest" description="Disordered" evidence="1">
    <location>
        <begin position="395"/>
        <end position="484"/>
    </location>
</feature>
<organism evidence="3">
    <name type="scientific">Eiseniibacteriota bacterium</name>
    <dbReference type="NCBI Taxonomy" id="2212470"/>
    <lineage>
        <taxon>Bacteria</taxon>
        <taxon>Candidatus Eiseniibacteriota</taxon>
    </lineage>
</organism>
<feature type="region of interest" description="Disordered" evidence="1">
    <location>
        <begin position="345"/>
        <end position="367"/>
    </location>
</feature>
<proteinExistence type="predicted"/>
<protein>
    <recommendedName>
        <fullName evidence="2">Glycosyltransferase subfamily 4-like N-terminal domain-containing protein</fullName>
    </recommendedName>
</protein>
<gene>
    <name evidence="3" type="ORF">ENO08_02895</name>
</gene>
<evidence type="ECO:0000256" key="1">
    <source>
        <dbReference type="SAM" id="MobiDB-lite"/>
    </source>
</evidence>
<dbReference type="AlphaFoldDB" id="A0A7V2AUB0"/>
<accession>A0A7V2AUB0</accession>
<feature type="region of interest" description="Disordered" evidence="1">
    <location>
        <begin position="277"/>
        <end position="306"/>
    </location>
</feature>
<feature type="compositionally biased region" description="Basic and acidic residues" evidence="1">
    <location>
        <begin position="173"/>
        <end position="196"/>
    </location>
</feature>
<feature type="region of interest" description="Disordered" evidence="1">
    <location>
        <begin position="1"/>
        <end position="79"/>
    </location>
</feature>
<feature type="compositionally biased region" description="Basic and acidic residues" evidence="1">
    <location>
        <begin position="475"/>
        <end position="484"/>
    </location>
</feature>
<dbReference type="Gene3D" id="3.40.50.2000">
    <property type="entry name" value="Glycogen Phosphorylase B"/>
    <property type="match status" value="2"/>
</dbReference>